<name>A0A6N9TFH3_9ALTE</name>
<evidence type="ECO:0000313" key="3">
    <source>
        <dbReference type="EMBL" id="NDW14686.1"/>
    </source>
</evidence>
<feature type="binding site" evidence="2">
    <location>
        <position position="253"/>
    </location>
    <ligand>
        <name>substrate</name>
    </ligand>
</feature>
<dbReference type="RefSeq" id="WP_163105267.1">
    <property type="nucleotide sequence ID" value="NZ_JAAAWO010000002.1"/>
</dbReference>
<sequence>MRLAIRVDASSDIGSGHAVRCVTLAKALQQALKADNILLKVDVVITRGADMLNDAFKAAGFSVIYVNDIHCDVSHIKADIWIVDHYQLDAEFETPLVKSGALVVVIDDLANRQHNCHLLIDANLTNNAEHRYNTLVTQNCVQLIGPKYALLREEFYHVQKKMVPRTSNHILICFGGSDPTNTTSMALEALKEVKDLPLTADVVIGAGNTHKQIIIEQVQLLDKVTLHIDSPNMAELMCKASVMIGAGGSMHWERCICDLPGLIITIADNQREATQCLASRYACEYIGHVTSVNREVIAAALRNYFVKNGAETATQKRLNKIVPLDGGAASVSKEIIYLINTKKDERGFTIEEH</sequence>
<dbReference type="AlphaFoldDB" id="A0A6N9TFH3"/>
<dbReference type="SUPFAM" id="SSF53756">
    <property type="entry name" value="UDP-Glycosyltransferase/glycogen phosphorylase"/>
    <property type="match status" value="1"/>
</dbReference>
<accession>A0A6N9TFH3</accession>
<reference evidence="3 4" key="1">
    <citation type="submission" date="2020-01" db="EMBL/GenBank/DDBJ databases">
        <title>Genomes of bacteria type strains.</title>
        <authorList>
            <person name="Chen J."/>
            <person name="Zhu S."/>
            <person name="Yang J."/>
        </authorList>
    </citation>
    <scope>NUCLEOTIDE SEQUENCE [LARGE SCALE GENOMIC DNA]</scope>
    <source>
        <strain evidence="3 4">LMG 24078</strain>
    </source>
</reference>
<keyword evidence="4" id="KW-1185">Reference proteome</keyword>
<keyword evidence="3" id="KW-0378">Hydrolase</keyword>
<evidence type="ECO:0000256" key="2">
    <source>
        <dbReference type="PIRSR" id="PIRSR620023-2"/>
    </source>
</evidence>
<dbReference type="EMBL" id="JAAAWO010000002">
    <property type="protein sequence ID" value="NDW14686.1"/>
    <property type="molecule type" value="Genomic_DNA"/>
</dbReference>
<protein>
    <submittedName>
        <fullName evidence="3">UDP-2,4-diacetamido-2,4, 6-trideoxy-beta-L-altropyranose hydrolase</fullName>
        <ecNumber evidence="3">3.6.1.57</ecNumber>
    </submittedName>
</protein>
<gene>
    <name evidence="3" type="primary">pseG</name>
    <name evidence="3" type="ORF">GTQ48_03950</name>
</gene>
<dbReference type="Gene3D" id="3.40.50.2000">
    <property type="entry name" value="Glycogen Phosphorylase B"/>
    <property type="match status" value="1"/>
</dbReference>
<feature type="active site" description="Proton acceptor" evidence="1">
    <location>
        <position position="17"/>
    </location>
</feature>
<organism evidence="3 4">
    <name type="scientific">Alteromonas genovensis</name>
    <dbReference type="NCBI Taxonomy" id="471225"/>
    <lineage>
        <taxon>Bacteria</taxon>
        <taxon>Pseudomonadati</taxon>
        <taxon>Pseudomonadota</taxon>
        <taxon>Gammaproteobacteria</taxon>
        <taxon>Alteromonadales</taxon>
        <taxon>Alteromonadaceae</taxon>
        <taxon>Alteromonas/Salinimonas group</taxon>
        <taxon>Alteromonas</taxon>
    </lineage>
</organism>
<evidence type="ECO:0000256" key="1">
    <source>
        <dbReference type="PIRSR" id="PIRSR620023-1"/>
    </source>
</evidence>
<dbReference type="InterPro" id="IPR020023">
    <property type="entry name" value="PseG"/>
</dbReference>
<evidence type="ECO:0000313" key="4">
    <source>
        <dbReference type="Proteomes" id="UP000471381"/>
    </source>
</evidence>
<proteinExistence type="predicted"/>
<feature type="binding site" evidence="2">
    <location>
        <position position="152"/>
    </location>
    <ligand>
        <name>substrate</name>
    </ligand>
</feature>
<comment type="caution">
    <text evidence="3">The sequence shown here is derived from an EMBL/GenBank/DDBJ whole genome shotgun (WGS) entry which is preliminary data.</text>
</comment>
<dbReference type="EC" id="3.6.1.57" evidence="3"/>
<dbReference type="GO" id="GO:0016787">
    <property type="term" value="F:hydrolase activity"/>
    <property type="evidence" value="ECO:0007669"/>
    <property type="project" value="UniProtKB-KW"/>
</dbReference>
<dbReference type="Gene3D" id="3.40.50.11190">
    <property type="match status" value="1"/>
</dbReference>
<dbReference type="NCBIfam" id="TIGR03590">
    <property type="entry name" value="PseG"/>
    <property type="match status" value="1"/>
</dbReference>
<dbReference type="Proteomes" id="UP000471381">
    <property type="component" value="Unassembled WGS sequence"/>
</dbReference>